<dbReference type="Proteomes" id="UP000265566">
    <property type="component" value="Chromosome 2"/>
</dbReference>
<gene>
    <name evidence="1" type="ordered locus">MTR_2g032870</name>
    <name evidence="2" type="ORF">MtrunA17_Chr2g0293761</name>
</gene>
<accession>G7IL10</accession>
<dbReference type="HOGENOM" id="CLU_1091366_0_0_1"/>
<reference evidence="2" key="5">
    <citation type="journal article" date="2018" name="Nat. Plants">
        <title>Whole-genome landscape of Medicago truncatula symbiotic genes.</title>
        <authorList>
            <person name="Pecrix Y."/>
            <person name="Gamas P."/>
            <person name="Carrere S."/>
        </authorList>
    </citation>
    <scope>NUCLEOTIDE SEQUENCE</scope>
    <source>
        <tissue evidence="2">Leaves</tissue>
    </source>
</reference>
<dbReference type="Proteomes" id="UP000002051">
    <property type="component" value="Chromosome 2"/>
</dbReference>
<evidence type="ECO:0000313" key="1">
    <source>
        <dbReference type="EMBL" id="AES64895.1"/>
    </source>
</evidence>
<evidence type="ECO:0000313" key="2">
    <source>
        <dbReference type="EMBL" id="RHN72999.1"/>
    </source>
</evidence>
<organism evidence="1 4">
    <name type="scientific">Medicago truncatula</name>
    <name type="common">Barrel medic</name>
    <name type="synonym">Medicago tribuloides</name>
    <dbReference type="NCBI Taxonomy" id="3880"/>
    <lineage>
        <taxon>Eukaryota</taxon>
        <taxon>Viridiplantae</taxon>
        <taxon>Streptophyta</taxon>
        <taxon>Embryophyta</taxon>
        <taxon>Tracheophyta</taxon>
        <taxon>Spermatophyta</taxon>
        <taxon>Magnoliopsida</taxon>
        <taxon>eudicotyledons</taxon>
        <taxon>Gunneridae</taxon>
        <taxon>Pentapetalae</taxon>
        <taxon>rosids</taxon>
        <taxon>fabids</taxon>
        <taxon>Fabales</taxon>
        <taxon>Fabaceae</taxon>
        <taxon>Papilionoideae</taxon>
        <taxon>50 kb inversion clade</taxon>
        <taxon>NPAAA clade</taxon>
        <taxon>Hologalegina</taxon>
        <taxon>IRL clade</taxon>
        <taxon>Trifolieae</taxon>
        <taxon>Medicago</taxon>
    </lineage>
</organism>
<dbReference type="PaxDb" id="3880-AES64895"/>
<dbReference type="EnsemblPlants" id="AES64895">
    <property type="protein sequence ID" value="AES64895"/>
    <property type="gene ID" value="MTR_2g032870"/>
</dbReference>
<dbReference type="AlphaFoldDB" id="G7IL10"/>
<evidence type="ECO:0000313" key="3">
    <source>
        <dbReference type="EnsemblPlants" id="AES64895"/>
    </source>
</evidence>
<keyword evidence="4" id="KW-1185">Reference proteome</keyword>
<reference evidence="1 4" key="2">
    <citation type="journal article" date="2014" name="BMC Genomics">
        <title>An improved genome release (version Mt4.0) for the model legume Medicago truncatula.</title>
        <authorList>
            <person name="Tang H."/>
            <person name="Krishnakumar V."/>
            <person name="Bidwell S."/>
            <person name="Rosen B."/>
            <person name="Chan A."/>
            <person name="Zhou S."/>
            <person name="Gentzbittel L."/>
            <person name="Childs K.L."/>
            <person name="Yandell M."/>
            <person name="Gundlach H."/>
            <person name="Mayer K.F."/>
            <person name="Schwartz D.C."/>
            <person name="Town C.D."/>
        </authorList>
    </citation>
    <scope>GENOME REANNOTATION</scope>
    <source>
        <strain evidence="3 4">cv. Jemalong A17</strain>
    </source>
</reference>
<dbReference type="EMBL" id="CM001218">
    <property type="protein sequence ID" value="AES64895.1"/>
    <property type="molecule type" value="Genomic_DNA"/>
</dbReference>
<reference evidence="3" key="3">
    <citation type="submission" date="2015-04" db="UniProtKB">
        <authorList>
            <consortium name="EnsemblPlants"/>
        </authorList>
    </citation>
    <scope>IDENTIFICATION</scope>
    <source>
        <strain evidence="3">cv. Jemalong A17</strain>
    </source>
</reference>
<sequence>MNKFTSETTDETNPVILNLNIVQPPLETNLNSLIAPVSSTPIKPNLQFEFYVMGNMTDINFYISDAKGDKTTDMAFCVAYKAAKDSKNNKELCACVGSMLCSVVPGLRNSVEEALNGIGIRPRFVSLPSQAHENSIVVSDLPQLDWPSILVMFGYCIFLLCKSNFNERMIGYTPYNNYIPTCIRELQAKARFDPSNKLDIPFDATKANAITTMLGSRELGKAVITFLMNYSNHPDSQISNVCKYLNSILSGPNYY</sequence>
<reference evidence="1 4" key="1">
    <citation type="journal article" date="2011" name="Nature">
        <title>The Medicago genome provides insight into the evolution of rhizobial symbioses.</title>
        <authorList>
            <person name="Young N.D."/>
            <person name="Debelle F."/>
            <person name="Oldroyd G.E."/>
            <person name="Geurts R."/>
            <person name="Cannon S.B."/>
            <person name="Udvardi M.K."/>
            <person name="Benedito V.A."/>
            <person name="Mayer K.F."/>
            <person name="Gouzy J."/>
            <person name="Schoof H."/>
            <person name="Van de Peer Y."/>
            <person name="Proost S."/>
            <person name="Cook D.R."/>
            <person name="Meyers B.C."/>
            <person name="Spannagl M."/>
            <person name="Cheung F."/>
            <person name="De Mita S."/>
            <person name="Krishnakumar V."/>
            <person name="Gundlach H."/>
            <person name="Zhou S."/>
            <person name="Mudge J."/>
            <person name="Bharti A.K."/>
            <person name="Murray J.D."/>
            <person name="Naoumkina M.A."/>
            <person name="Rosen B."/>
            <person name="Silverstein K.A."/>
            <person name="Tang H."/>
            <person name="Rombauts S."/>
            <person name="Zhao P.X."/>
            <person name="Zhou P."/>
            <person name="Barbe V."/>
            <person name="Bardou P."/>
            <person name="Bechner M."/>
            <person name="Bellec A."/>
            <person name="Berger A."/>
            <person name="Berges H."/>
            <person name="Bidwell S."/>
            <person name="Bisseling T."/>
            <person name="Choisne N."/>
            <person name="Couloux A."/>
            <person name="Denny R."/>
            <person name="Deshpande S."/>
            <person name="Dai X."/>
            <person name="Doyle J.J."/>
            <person name="Dudez A.M."/>
            <person name="Farmer A.D."/>
            <person name="Fouteau S."/>
            <person name="Franken C."/>
            <person name="Gibelin C."/>
            <person name="Gish J."/>
            <person name="Goldstein S."/>
            <person name="Gonzalez A.J."/>
            <person name="Green P.J."/>
            <person name="Hallab A."/>
            <person name="Hartog M."/>
            <person name="Hua A."/>
            <person name="Humphray S.J."/>
            <person name="Jeong D.H."/>
            <person name="Jing Y."/>
            <person name="Jocker A."/>
            <person name="Kenton S.M."/>
            <person name="Kim D.J."/>
            <person name="Klee K."/>
            <person name="Lai H."/>
            <person name="Lang C."/>
            <person name="Lin S."/>
            <person name="Macmil S.L."/>
            <person name="Magdelenat G."/>
            <person name="Matthews L."/>
            <person name="McCorrison J."/>
            <person name="Monaghan E.L."/>
            <person name="Mun J.H."/>
            <person name="Najar F.Z."/>
            <person name="Nicholson C."/>
            <person name="Noirot C."/>
            <person name="O'Bleness M."/>
            <person name="Paule C.R."/>
            <person name="Poulain J."/>
            <person name="Prion F."/>
            <person name="Qin B."/>
            <person name="Qu C."/>
            <person name="Retzel E.F."/>
            <person name="Riddle C."/>
            <person name="Sallet E."/>
            <person name="Samain S."/>
            <person name="Samson N."/>
            <person name="Sanders I."/>
            <person name="Saurat O."/>
            <person name="Scarpelli C."/>
            <person name="Schiex T."/>
            <person name="Segurens B."/>
            <person name="Severin A.J."/>
            <person name="Sherrier D.J."/>
            <person name="Shi R."/>
            <person name="Sims S."/>
            <person name="Singer S.R."/>
            <person name="Sinharoy S."/>
            <person name="Sterck L."/>
            <person name="Viollet A."/>
            <person name="Wang B.B."/>
            <person name="Wang K."/>
            <person name="Wang M."/>
            <person name="Wang X."/>
            <person name="Warfsmann J."/>
            <person name="Weissenbach J."/>
            <person name="White D.D."/>
            <person name="White J.D."/>
            <person name="Wiley G.B."/>
            <person name="Wincker P."/>
            <person name="Xing Y."/>
            <person name="Yang L."/>
            <person name="Yao Z."/>
            <person name="Ying F."/>
            <person name="Zhai J."/>
            <person name="Zhou L."/>
            <person name="Zuber A."/>
            <person name="Denarie J."/>
            <person name="Dixon R.A."/>
            <person name="May G.D."/>
            <person name="Schwartz D.C."/>
            <person name="Rogers J."/>
            <person name="Quetier F."/>
            <person name="Town C.D."/>
            <person name="Roe B.A."/>
        </authorList>
    </citation>
    <scope>NUCLEOTIDE SEQUENCE [LARGE SCALE GENOMIC DNA]</scope>
    <source>
        <strain evidence="1">A17</strain>
        <strain evidence="3 4">cv. Jemalong A17</strain>
    </source>
</reference>
<reference evidence="5" key="4">
    <citation type="journal article" date="2018" name="Nat. Plants">
        <title>Whole-genome landscape of Medicago truncatula symbiotic genes.</title>
        <authorList>
            <person name="Pecrix Y."/>
            <person name="Staton S.E."/>
            <person name="Sallet E."/>
            <person name="Lelandais-Briere C."/>
            <person name="Moreau S."/>
            <person name="Carrere S."/>
            <person name="Blein T."/>
            <person name="Jardinaud M.F."/>
            <person name="Latrasse D."/>
            <person name="Zouine M."/>
            <person name="Zahm M."/>
            <person name="Kreplak J."/>
            <person name="Mayjonade B."/>
            <person name="Satge C."/>
            <person name="Perez M."/>
            <person name="Cauet S."/>
            <person name="Marande W."/>
            <person name="Chantry-Darmon C."/>
            <person name="Lopez-Roques C."/>
            <person name="Bouchez O."/>
            <person name="Berard A."/>
            <person name="Debelle F."/>
            <person name="Munos S."/>
            <person name="Bendahmane A."/>
            <person name="Berges H."/>
            <person name="Niebel A."/>
            <person name="Buitink J."/>
            <person name="Frugier F."/>
            <person name="Benhamed M."/>
            <person name="Crespi M."/>
            <person name="Gouzy J."/>
            <person name="Gamas P."/>
        </authorList>
    </citation>
    <scope>NUCLEOTIDE SEQUENCE [LARGE SCALE GENOMIC DNA]</scope>
    <source>
        <strain evidence="5">cv. Jemalong A17</strain>
    </source>
</reference>
<evidence type="ECO:0000313" key="4">
    <source>
        <dbReference type="Proteomes" id="UP000002051"/>
    </source>
</evidence>
<proteinExistence type="predicted"/>
<dbReference type="Gramene" id="rna8768">
    <property type="protein sequence ID" value="RHN72999.1"/>
    <property type="gene ID" value="gene8768"/>
</dbReference>
<dbReference type="EMBL" id="PSQE01000002">
    <property type="protein sequence ID" value="RHN72999.1"/>
    <property type="molecule type" value="Genomic_DNA"/>
</dbReference>
<name>G7IL10_MEDTR</name>
<protein>
    <submittedName>
        <fullName evidence="1 3">Uncharacterized protein</fullName>
    </submittedName>
</protein>
<evidence type="ECO:0000313" key="5">
    <source>
        <dbReference type="Proteomes" id="UP000265566"/>
    </source>
</evidence>